<comment type="caution">
    <text evidence="7">The sequence shown here is derived from an EMBL/GenBank/DDBJ whole genome shotgun (WGS) entry which is preliminary data.</text>
</comment>
<dbReference type="Gene3D" id="3.30.465.10">
    <property type="match status" value="2"/>
</dbReference>
<dbReference type="InterPro" id="IPR012951">
    <property type="entry name" value="BBE"/>
</dbReference>
<feature type="signal peptide" evidence="5">
    <location>
        <begin position="1"/>
        <end position="15"/>
    </location>
</feature>
<evidence type="ECO:0000259" key="6">
    <source>
        <dbReference type="PROSITE" id="PS51387"/>
    </source>
</evidence>
<keyword evidence="2" id="KW-0285">Flavoprotein</keyword>
<dbReference type="GO" id="GO:0071949">
    <property type="term" value="F:FAD binding"/>
    <property type="evidence" value="ECO:0007669"/>
    <property type="project" value="InterPro"/>
</dbReference>
<dbReference type="Gene3D" id="3.40.462.20">
    <property type="match status" value="1"/>
</dbReference>
<dbReference type="PANTHER" id="PTHR42973:SF13">
    <property type="entry name" value="FAD-BINDING PCMH-TYPE DOMAIN-CONTAINING PROTEIN"/>
    <property type="match status" value="1"/>
</dbReference>
<dbReference type="InterPro" id="IPR050416">
    <property type="entry name" value="FAD-linked_Oxidoreductase"/>
</dbReference>
<evidence type="ECO:0000256" key="3">
    <source>
        <dbReference type="ARBA" id="ARBA00022827"/>
    </source>
</evidence>
<evidence type="ECO:0000256" key="5">
    <source>
        <dbReference type="SAM" id="SignalP"/>
    </source>
</evidence>
<organism evidence="7 8">
    <name type="scientific">Lachnellula suecica</name>
    <dbReference type="NCBI Taxonomy" id="602035"/>
    <lineage>
        <taxon>Eukaryota</taxon>
        <taxon>Fungi</taxon>
        <taxon>Dikarya</taxon>
        <taxon>Ascomycota</taxon>
        <taxon>Pezizomycotina</taxon>
        <taxon>Leotiomycetes</taxon>
        <taxon>Helotiales</taxon>
        <taxon>Lachnaceae</taxon>
        <taxon>Lachnellula</taxon>
    </lineage>
</organism>
<keyword evidence="8" id="KW-1185">Reference proteome</keyword>
<dbReference type="SUPFAM" id="SSF56176">
    <property type="entry name" value="FAD-binding/transporter-associated domain-like"/>
    <property type="match status" value="1"/>
</dbReference>
<evidence type="ECO:0000256" key="1">
    <source>
        <dbReference type="ARBA" id="ARBA00005466"/>
    </source>
</evidence>
<keyword evidence="4" id="KW-0560">Oxidoreductase</keyword>
<dbReference type="PANTHER" id="PTHR42973">
    <property type="entry name" value="BINDING OXIDOREDUCTASE, PUTATIVE (AFU_ORTHOLOGUE AFUA_1G17690)-RELATED"/>
    <property type="match status" value="1"/>
</dbReference>
<dbReference type="OrthoDB" id="2151789at2759"/>
<dbReference type="Pfam" id="PF01565">
    <property type="entry name" value="FAD_binding_4"/>
    <property type="match status" value="1"/>
</dbReference>
<sequence>MRLPALPLLLTTGLAAVVQLQERQTLAGSNICSEIASNIAGTVYYALTEEFIDGVYHYMTSSEQTPECVVEVANAQDVSTILKLVGSTRTPFAIKSGGHASNPGFSSTTGVQISVAKITEITLSADKSTVEVGLGNVWTDVYTALQGTGVNVVGGRVEGPGTGGFTLGGGYSWKTDQFGLTCDTIQSYNLVLPNGTITSVDSSTPDLFFALKGGLNRFGIVTSIVMETHAQVDMVYGGLQVFDTGSIEDLIIATQTFQTENTDPKAQVILTINGGTIPGAILLSFYDGPERPAAFDPYNNITAIIDTLEGGNRGAFATLSTTGLTKAYMDAVYNESSFYGALAIVHEGLLLSYDVEPFGDYGQYATDSAYPHNLSQLPLNLYFSWKLAAEDSYWRGIMQQSINHLTQVAMDEGIYSADLYAYPNYALDTYTGAQLYGPTNAARLRTIQAQYDPNGVMELAGGFTF</sequence>
<evidence type="ECO:0000256" key="2">
    <source>
        <dbReference type="ARBA" id="ARBA00022630"/>
    </source>
</evidence>
<reference evidence="7 8" key="1">
    <citation type="submission" date="2018-05" db="EMBL/GenBank/DDBJ databases">
        <title>Genome sequencing and assembly of the regulated plant pathogen Lachnellula willkommii and related sister species for the development of diagnostic species identification markers.</title>
        <authorList>
            <person name="Giroux E."/>
            <person name="Bilodeau G."/>
        </authorList>
    </citation>
    <scope>NUCLEOTIDE SEQUENCE [LARGE SCALE GENOMIC DNA]</scope>
    <source>
        <strain evidence="7 8">CBS 268.59</strain>
    </source>
</reference>
<dbReference type="PROSITE" id="PS51387">
    <property type="entry name" value="FAD_PCMH"/>
    <property type="match status" value="1"/>
</dbReference>
<proteinExistence type="inferred from homology"/>
<feature type="domain" description="FAD-binding PCMH-type" evidence="6">
    <location>
        <begin position="62"/>
        <end position="231"/>
    </location>
</feature>
<protein>
    <submittedName>
        <fullName evidence="7">Bifunctional solanapyrone synthase</fullName>
    </submittedName>
</protein>
<dbReference type="InterPro" id="IPR036318">
    <property type="entry name" value="FAD-bd_PCMH-like_sf"/>
</dbReference>
<name>A0A8T9C6N5_9HELO</name>
<gene>
    <name evidence="7" type="primary">sol5_6</name>
    <name evidence="7" type="ORF">LSUE1_G004264</name>
</gene>
<dbReference type="GO" id="GO:0016491">
    <property type="term" value="F:oxidoreductase activity"/>
    <property type="evidence" value="ECO:0007669"/>
    <property type="project" value="UniProtKB-KW"/>
</dbReference>
<keyword evidence="5" id="KW-0732">Signal</keyword>
<dbReference type="InterPro" id="IPR016169">
    <property type="entry name" value="FAD-bd_PCMH_sub2"/>
</dbReference>
<feature type="chain" id="PRO_5035803017" evidence="5">
    <location>
        <begin position="16"/>
        <end position="465"/>
    </location>
</feature>
<keyword evidence="3" id="KW-0274">FAD</keyword>
<comment type="similarity">
    <text evidence="1">Belongs to the oxygen-dependent FAD-linked oxidoreductase family.</text>
</comment>
<accession>A0A8T9C6N5</accession>
<dbReference type="Pfam" id="PF08031">
    <property type="entry name" value="BBE"/>
    <property type="match status" value="1"/>
</dbReference>
<dbReference type="Proteomes" id="UP000469558">
    <property type="component" value="Unassembled WGS sequence"/>
</dbReference>
<dbReference type="InterPro" id="IPR016166">
    <property type="entry name" value="FAD-bd_PCMH"/>
</dbReference>
<evidence type="ECO:0000313" key="8">
    <source>
        <dbReference type="Proteomes" id="UP000469558"/>
    </source>
</evidence>
<evidence type="ECO:0000313" key="7">
    <source>
        <dbReference type="EMBL" id="TVY78430.1"/>
    </source>
</evidence>
<dbReference type="InterPro" id="IPR006094">
    <property type="entry name" value="Oxid_FAD_bind_N"/>
</dbReference>
<dbReference type="EMBL" id="QGMK01000766">
    <property type="protein sequence ID" value="TVY78430.1"/>
    <property type="molecule type" value="Genomic_DNA"/>
</dbReference>
<evidence type="ECO:0000256" key="4">
    <source>
        <dbReference type="ARBA" id="ARBA00023002"/>
    </source>
</evidence>
<dbReference type="AlphaFoldDB" id="A0A8T9C6N5"/>